<comment type="catalytic activity">
    <reaction evidence="7">
        <text>GTP + H2O = GDP + phosphate + H(+)</text>
        <dbReference type="Rhea" id="RHEA:19669"/>
        <dbReference type="ChEBI" id="CHEBI:15377"/>
        <dbReference type="ChEBI" id="CHEBI:15378"/>
        <dbReference type="ChEBI" id="CHEBI:37565"/>
        <dbReference type="ChEBI" id="CHEBI:43474"/>
        <dbReference type="ChEBI" id="CHEBI:58189"/>
    </reaction>
    <physiologicalReaction direction="left-to-right" evidence="7">
        <dbReference type="Rhea" id="RHEA:19670"/>
    </physiologicalReaction>
</comment>
<keyword evidence="6" id="KW-0342">GTP-binding</keyword>
<evidence type="ECO:0000259" key="8">
    <source>
        <dbReference type="SMART" id="SM00449"/>
    </source>
</evidence>
<dbReference type="SUPFAM" id="SSF49899">
    <property type="entry name" value="Concanavalin A-like lectins/glucanases"/>
    <property type="match status" value="1"/>
</dbReference>
<accession>A0A9Q0BUA1</accession>
<dbReference type="SMART" id="SM00864">
    <property type="entry name" value="Tubulin"/>
    <property type="match status" value="1"/>
</dbReference>
<dbReference type="FunFam" id="3.30.1330.20:FF:000023">
    <property type="entry name" value="Tubulin alpha chain"/>
    <property type="match status" value="1"/>
</dbReference>
<dbReference type="PRINTS" id="PR01162">
    <property type="entry name" value="ALPHATUBULIN"/>
</dbReference>
<evidence type="ECO:0000256" key="3">
    <source>
        <dbReference type="ARBA" id="ARBA00022701"/>
    </source>
</evidence>
<dbReference type="AlphaFoldDB" id="A0A9Q0BUA1"/>
<dbReference type="InterPro" id="IPR013320">
    <property type="entry name" value="ConA-like_dom_sf"/>
</dbReference>
<keyword evidence="3" id="KW-0493">Microtubule</keyword>
<feature type="domain" description="Tubulin/FtsZ GTPase" evidence="9">
    <location>
        <begin position="484"/>
        <end position="660"/>
    </location>
</feature>
<dbReference type="GO" id="GO:0004531">
    <property type="term" value="F:deoxyribonuclease II activity"/>
    <property type="evidence" value="ECO:0007669"/>
    <property type="project" value="InterPro"/>
</dbReference>
<dbReference type="FunFam" id="1.10.287.600:FF:000009">
    <property type="entry name" value="Tubulin alpha chain"/>
    <property type="match status" value="1"/>
</dbReference>
<dbReference type="InterPro" id="IPR035766">
    <property type="entry name" value="SPRYD7"/>
</dbReference>
<dbReference type="InterPro" id="IPR002452">
    <property type="entry name" value="Alpha_tubulin"/>
</dbReference>
<dbReference type="SMART" id="SM00449">
    <property type="entry name" value="SPRY"/>
    <property type="match status" value="1"/>
</dbReference>
<feature type="domain" description="Tubulin/FtsZ 2-layer sandwich" evidence="10">
    <location>
        <begin position="664"/>
        <end position="807"/>
    </location>
</feature>
<dbReference type="EMBL" id="JAMKOV010000001">
    <property type="protein sequence ID" value="KAI8044827.1"/>
    <property type="molecule type" value="Genomic_DNA"/>
</dbReference>
<evidence type="ECO:0000256" key="7">
    <source>
        <dbReference type="ARBA" id="ARBA00049117"/>
    </source>
</evidence>
<protein>
    <submittedName>
        <fullName evidence="11">Uncharacterized protein</fullName>
    </submittedName>
</protein>
<dbReference type="InterPro" id="IPR018316">
    <property type="entry name" value="Tubulin/FtsZ_2-layer-sand-dom"/>
</dbReference>
<proteinExistence type="inferred from homology"/>
<dbReference type="Pfam" id="PF00622">
    <property type="entry name" value="SPRY"/>
    <property type="match status" value="1"/>
</dbReference>
<evidence type="ECO:0000256" key="1">
    <source>
        <dbReference type="ARBA" id="ARBA00007527"/>
    </source>
</evidence>
<dbReference type="InterPro" id="IPR004947">
    <property type="entry name" value="DNase_II"/>
</dbReference>
<dbReference type="Pfam" id="PF00091">
    <property type="entry name" value="Tubulin"/>
    <property type="match status" value="1"/>
</dbReference>
<dbReference type="Gene3D" id="2.60.120.920">
    <property type="match status" value="1"/>
</dbReference>
<dbReference type="GO" id="GO:0005525">
    <property type="term" value="F:GTP binding"/>
    <property type="evidence" value="ECO:0007669"/>
    <property type="project" value="UniProtKB-KW"/>
</dbReference>
<dbReference type="InterPro" id="IPR003008">
    <property type="entry name" value="Tubulin_FtsZ_GTPase"/>
</dbReference>
<evidence type="ECO:0000313" key="12">
    <source>
        <dbReference type="Proteomes" id="UP001059596"/>
    </source>
</evidence>
<evidence type="ECO:0000256" key="6">
    <source>
        <dbReference type="ARBA" id="ARBA00023134"/>
    </source>
</evidence>
<dbReference type="GO" id="GO:0007017">
    <property type="term" value="P:microtubule-based process"/>
    <property type="evidence" value="ECO:0007669"/>
    <property type="project" value="InterPro"/>
</dbReference>
<keyword evidence="5" id="KW-0378">Hydrolase</keyword>
<evidence type="ECO:0000256" key="5">
    <source>
        <dbReference type="ARBA" id="ARBA00022801"/>
    </source>
</evidence>
<dbReference type="Gene3D" id="3.40.50.1440">
    <property type="entry name" value="Tubulin/FtsZ, GTPase domain"/>
    <property type="match status" value="1"/>
</dbReference>
<dbReference type="InterPro" id="IPR043136">
    <property type="entry name" value="B30.2/SPRY_sf"/>
</dbReference>
<dbReference type="InterPro" id="IPR036525">
    <property type="entry name" value="Tubulin/FtsZ_GTPase_sf"/>
</dbReference>
<dbReference type="Gene3D" id="3.30.1330.20">
    <property type="entry name" value="Tubulin/FtsZ, C-terminal domain"/>
    <property type="match status" value="1"/>
</dbReference>
<name>A0A9Q0BUA1_9MUSC</name>
<comment type="similarity">
    <text evidence="2">Belongs to the tubulin family.</text>
</comment>
<dbReference type="Proteomes" id="UP001059596">
    <property type="component" value="Chromosome 3R"/>
</dbReference>
<dbReference type="Pfam" id="PF03953">
    <property type="entry name" value="Tubulin_C"/>
    <property type="match status" value="1"/>
</dbReference>
<dbReference type="InterPro" id="IPR008280">
    <property type="entry name" value="Tub_FtsZ_C"/>
</dbReference>
<dbReference type="PANTHER" id="PTHR11588">
    <property type="entry name" value="TUBULIN"/>
    <property type="match status" value="1"/>
</dbReference>
<dbReference type="InterPro" id="IPR003877">
    <property type="entry name" value="SPRY_dom"/>
</dbReference>
<reference evidence="11" key="1">
    <citation type="journal article" date="2023" name="Genome Biol. Evol.">
        <title>Long-read-based Genome Assembly of Drosophila gunungcola Reveals Fewer Chemosensory Genes in Flower-breeding Species.</title>
        <authorList>
            <person name="Negi A."/>
            <person name="Liao B.Y."/>
            <person name="Yeh S.D."/>
        </authorList>
    </citation>
    <scope>NUCLEOTIDE SEQUENCE</scope>
    <source>
        <strain evidence="11">Sukarami</strain>
    </source>
</reference>
<dbReference type="CDD" id="cd02186">
    <property type="entry name" value="alpha_tubulin"/>
    <property type="match status" value="1"/>
</dbReference>
<feature type="domain" description="SPRY" evidence="8">
    <location>
        <begin position="270"/>
        <end position="423"/>
    </location>
</feature>
<dbReference type="GO" id="GO:0005200">
    <property type="term" value="F:structural constituent of cytoskeleton"/>
    <property type="evidence" value="ECO:0007669"/>
    <property type="project" value="InterPro"/>
</dbReference>
<evidence type="ECO:0000259" key="9">
    <source>
        <dbReference type="SMART" id="SM00864"/>
    </source>
</evidence>
<evidence type="ECO:0000256" key="4">
    <source>
        <dbReference type="ARBA" id="ARBA00022741"/>
    </source>
</evidence>
<evidence type="ECO:0000256" key="2">
    <source>
        <dbReference type="ARBA" id="ARBA00009636"/>
    </source>
</evidence>
<dbReference type="Pfam" id="PF03265">
    <property type="entry name" value="DNase_II"/>
    <property type="match status" value="3"/>
</dbReference>
<keyword evidence="12" id="KW-1185">Reference proteome</keyword>
<dbReference type="InterPro" id="IPR000217">
    <property type="entry name" value="Tubulin"/>
</dbReference>
<dbReference type="Gene3D" id="1.10.287.600">
    <property type="entry name" value="Helix hairpin bin"/>
    <property type="match status" value="1"/>
</dbReference>
<keyword evidence="4" id="KW-0547">Nucleotide-binding</keyword>
<sequence>MPKHYQHNDLGKDTSGLKYLYVTSQNYDSWQMSGKFISDPLSLPAQTLNPLNADPTHTLLAAYNDQLPNGTVFSTGGHAKGVVGQVLVYNEPHFYYERNPLVSRSEELFPSLERALHGQWRTESPFQKDVELRSLDGKKFRLFGKSGRANVELYADVVAPALDVLNVESISNLELSVDFRTTQDHSKWAVSRPTGILIYHWRVGGGDWICVGDINRQQGQLQRGGGTVCHKSSRVSNLYRQMVGPDVILLSHQLRVTGTGGVLATAPLVQSKSYFEVKIQQGGSWSVGLATRQTDLSRKSGGGDRESWCLCSDNATRHNDQEEFRPAAGLIAIEDLQQEDLLMTTGVAPSDVGIGDSLVISPQREFPDEGDIVGVAFDHVELNFYFNGKNLEVPFRNVRGAALFPVIYVGNGAILDIILDNFSHGPPPGFERILLEQSLLHQIIQIHIGQAGVQIANACWELFCLEHGILANGRLTQTPLDDSFLTFFEFTGSQPCVQPRLVMIDTEPTDDSGSNFARGYNLMASELLDRSMNAIRRVADRCRNLRGFLVFRAIGGGSGSGLGTRIMERLVDDFGKKMTVVEFLVYPSPSISPVIVEPYNALLAAHFSMDYTDVSFIVDNEALYDICANTLNVPAPTYTNLNRIIAQVVSGFTASQRFGGGSTASFQELQTNLVPYPRIHYPLINYAPLVPIAHSQFVNMSTAQLTGQCFQMSNQMVRCNPSHGKYMASVLLYRGDIAPNEINTALENIKRNKSFRFVDWSPTGFKIGVSPVPPCYVPGGDMAPTNRACVAISNNTNIRIAWCRLVNKFDKMYQRRAFVFHYVGEGLEEGNFNEASENICQLVHDYLEVDASAPASRRDSDPEE</sequence>
<evidence type="ECO:0000259" key="10">
    <source>
        <dbReference type="SMART" id="SM00865"/>
    </source>
</evidence>
<dbReference type="CDD" id="cd12880">
    <property type="entry name" value="SPRYD7"/>
    <property type="match status" value="1"/>
</dbReference>
<evidence type="ECO:0000313" key="11">
    <source>
        <dbReference type="EMBL" id="KAI8044827.1"/>
    </source>
</evidence>
<dbReference type="GO" id="GO:0005874">
    <property type="term" value="C:microtubule"/>
    <property type="evidence" value="ECO:0007669"/>
    <property type="project" value="UniProtKB-KW"/>
</dbReference>
<dbReference type="InterPro" id="IPR037103">
    <property type="entry name" value="Tubulin/FtsZ-like_C"/>
</dbReference>
<comment type="caution">
    <text evidence="11">The sequence shown here is derived from an EMBL/GenBank/DDBJ whole genome shotgun (WGS) entry which is preliminary data.</text>
</comment>
<comment type="similarity">
    <text evidence="1">Belongs to the DNase II family.</text>
</comment>
<organism evidence="11 12">
    <name type="scientific">Drosophila gunungcola</name>
    <name type="common">fruit fly</name>
    <dbReference type="NCBI Taxonomy" id="103775"/>
    <lineage>
        <taxon>Eukaryota</taxon>
        <taxon>Metazoa</taxon>
        <taxon>Ecdysozoa</taxon>
        <taxon>Arthropoda</taxon>
        <taxon>Hexapoda</taxon>
        <taxon>Insecta</taxon>
        <taxon>Pterygota</taxon>
        <taxon>Neoptera</taxon>
        <taxon>Endopterygota</taxon>
        <taxon>Diptera</taxon>
        <taxon>Brachycera</taxon>
        <taxon>Muscomorpha</taxon>
        <taxon>Ephydroidea</taxon>
        <taxon>Drosophilidae</taxon>
        <taxon>Drosophila</taxon>
        <taxon>Sophophora</taxon>
    </lineage>
</organism>
<dbReference type="PRINTS" id="PR01161">
    <property type="entry name" value="TUBULIN"/>
</dbReference>
<dbReference type="SUPFAM" id="SSF55307">
    <property type="entry name" value="Tubulin C-terminal domain-like"/>
    <property type="match status" value="1"/>
</dbReference>
<gene>
    <name evidence="11" type="ORF">M5D96_001001</name>
</gene>
<dbReference type="SUPFAM" id="SSF52490">
    <property type="entry name" value="Tubulin nucleotide-binding domain-like"/>
    <property type="match status" value="1"/>
</dbReference>
<dbReference type="SMART" id="SM00865">
    <property type="entry name" value="Tubulin_C"/>
    <property type="match status" value="1"/>
</dbReference>
<dbReference type="InterPro" id="IPR023123">
    <property type="entry name" value="Tubulin_C"/>
</dbReference>